<feature type="region of interest" description="Disordered" evidence="8">
    <location>
        <begin position="223"/>
        <end position="245"/>
    </location>
</feature>
<evidence type="ECO:0000256" key="8">
    <source>
        <dbReference type="SAM" id="MobiDB-lite"/>
    </source>
</evidence>
<dbReference type="SUPFAM" id="SSF57667">
    <property type="entry name" value="beta-beta-alpha zinc fingers"/>
    <property type="match status" value="1"/>
</dbReference>
<dbReference type="FunFam" id="3.30.160.60:FF:003271">
    <property type="entry name" value="PR domain-containing 2, with ZNF domain a"/>
    <property type="match status" value="1"/>
</dbReference>
<feature type="compositionally biased region" description="Basic residues" evidence="8">
    <location>
        <begin position="1516"/>
        <end position="1525"/>
    </location>
</feature>
<dbReference type="InterPro" id="IPR036236">
    <property type="entry name" value="Znf_C2H2_sf"/>
</dbReference>
<name>A0A7J6BK81_AMEME</name>
<keyword evidence="6" id="KW-0539">Nucleus</keyword>
<dbReference type="GO" id="GO:0005634">
    <property type="term" value="C:nucleus"/>
    <property type="evidence" value="ECO:0007669"/>
    <property type="project" value="UniProtKB-SubCell"/>
</dbReference>
<organism evidence="10 11">
    <name type="scientific">Ameiurus melas</name>
    <name type="common">Black bullhead</name>
    <name type="synonym">Silurus melas</name>
    <dbReference type="NCBI Taxonomy" id="219545"/>
    <lineage>
        <taxon>Eukaryota</taxon>
        <taxon>Metazoa</taxon>
        <taxon>Chordata</taxon>
        <taxon>Craniata</taxon>
        <taxon>Vertebrata</taxon>
        <taxon>Euteleostomi</taxon>
        <taxon>Actinopterygii</taxon>
        <taxon>Neopterygii</taxon>
        <taxon>Teleostei</taxon>
        <taxon>Ostariophysi</taxon>
        <taxon>Siluriformes</taxon>
        <taxon>Ictaluridae</taxon>
        <taxon>Ameiurus</taxon>
    </lineage>
</organism>
<feature type="compositionally biased region" description="Basic and acidic residues" evidence="8">
    <location>
        <begin position="1459"/>
        <end position="1468"/>
    </location>
</feature>
<feature type="compositionally biased region" description="Basic and acidic residues" evidence="8">
    <location>
        <begin position="50"/>
        <end position="66"/>
    </location>
</feature>
<dbReference type="PROSITE" id="PS50157">
    <property type="entry name" value="ZINC_FINGER_C2H2_2"/>
    <property type="match status" value="7"/>
</dbReference>
<feature type="compositionally biased region" description="Pro residues" evidence="8">
    <location>
        <begin position="787"/>
        <end position="800"/>
    </location>
</feature>
<reference evidence="10 11" key="1">
    <citation type="submission" date="2020-02" db="EMBL/GenBank/DDBJ databases">
        <title>A chromosome-scale genome assembly of the black bullhead catfish (Ameiurus melas).</title>
        <authorList>
            <person name="Wen M."/>
            <person name="Zham M."/>
            <person name="Cabau C."/>
            <person name="Klopp C."/>
            <person name="Donnadieu C."/>
            <person name="Roques C."/>
            <person name="Bouchez O."/>
            <person name="Lampietro C."/>
            <person name="Jouanno E."/>
            <person name="Herpin A."/>
            <person name="Louis A."/>
            <person name="Berthelot C."/>
            <person name="Parey E."/>
            <person name="Roest-Crollius H."/>
            <person name="Braasch I."/>
            <person name="Postlethwait J."/>
            <person name="Robinson-Rechavi M."/>
            <person name="Echchiki A."/>
            <person name="Begum T."/>
            <person name="Montfort J."/>
            <person name="Schartl M."/>
            <person name="Bobe J."/>
            <person name="Guiguen Y."/>
        </authorList>
    </citation>
    <scope>NUCLEOTIDE SEQUENCE [LARGE SCALE GENOMIC DNA]</scope>
    <source>
        <strain evidence="10">M_S1</strain>
        <tissue evidence="10">Blood</tissue>
    </source>
</reference>
<feature type="region of interest" description="Disordered" evidence="8">
    <location>
        <begin position="360"/>
        <end position="391"/>
    </location>
</feature>
<dbReference type="PROSITE" id="PS00028">
    <property type="entry name" value="ZINC_FINGER_C2H2_1"/>
    <property type="match status" value="6"/>
</dbReference>
<gene>
    <name evidence="10" type="ORF">AMELA_G00008830</name>
</gene>
<evidence type="ECO:0000256" key="1">
    <source>
        <dbReference type="ARBA" id="ARBA00004123"/>
    </source>
</evidence>
<feature type="compositionally biased region" description="Polar residues" evidence="8">
    <location>
        <begin position="360"/>
        <end position="373"/>
    </location>
</feature>
<dbReference type="Proteomes" id="UP000593565">
    <property type="component" value="Unassembled WGS sequence"/>
</dbReference>
<dbReference type="InterPro" id="IPR013087">
    <property type="entry name" value="Znf_C2H2_type"/>
</dbReference>
<evidence type="ECO:0000256" key="4">
    <source>
        <dbReference type="ARBA" id="ARBA00022771"/>
    </source>
</evidence>
<proteinExistence type="predicted"/>
<keyword evidence="11" id="KW-1185">Reference proteome</keyword>
<feature type="region of interest" description="Disordered" evidence="8">
    <location>
        <begin position="720"/>
        <end position="800"/>
    </location>
</feature>
<feature type="region of interest" description="Disordered" evidence="8">
    <location>
        <begin position="984"/>
        <end position="1005"/>
    </location>
</feature>
<feature type="compositionally biased region" description="Polar residues" evidence="8">
    <location>
        <begin position="764"/>
        <end position="774"/>
    </location>
</feature>
<sequence>MSRETNTTVVMTDDDINQARKKLLEKARQAGLGRLSLHQPLSTRRPIVTEMRDSDKGINTEEERPSDPAQETVASRISPTETRDISLSPVHTAVLEQEESEKSDQGELQPHGSLEYSAESQSGNRSEQPDPESCFGHPIKESSESPLHEVASVSSLVSPKLDAEGDPDIEDDAQGGNYHCQYCECQFSTKYSLEHHINTHTIKNHQTLTFKCRYCSKPFGSQVGKRRHERRHENGSKGLKRPGSLAGTAYLLNPSGCNDSSVSGSVTFPSPTIISSQNSPPHLTADASSKDAGVEPDQSLVLEENGESKELHPCKYCNKAFGTHTNMRRHQRRIHERHLMPKGVRRKGILLQDIPSQQLQQGESSVLQEASPHNSPPLIYVPSVDTDDEGEREDSMVDVSKNISENLSLYIDGKILSTSTVSSCEVIEVDSSSSALFGLDAVILNPTQISQALHLETQPCHVKELSVIDQSVPKRRTSTPPLLPIVKTEPDTMSSTASSSSTSSQSPSLGGNIFPQPTETLAIQKEKTIYLSPKLKQLLQTQDSQKPTLAVITDSHKLTTPLSVSSLPAAQGRFKRRTASPPTHVQNSSPAIMDSSIIETGDSFALMVPKVESHCTSYSWSISSKEQRDCMSPSEKDWPVLVSGGSSCNQQPLDLSGAVGKLVSSISKGPSESVLDLSIHHKSVTDHKTKASILLQSHVKRKKPNTSMLEKVLMNEYSGLSSAGEESSPFLGSPDTHLSSGSATGVSPSSVCSNSEHPPCESVSPPSLTPVTMNPSSPSSSSQASSTPPPPVLPTVPSPPLLSQFSDTAFPKLSPKPVYHMVDEMSGFANIKETCLDMKTLDDDKDLNQTAKLLPPTTDALPQSPENTISHCNADPFSKSETLLKGSISDPDLNLLKNANNVISFHEKNIDSKAIECTSFDGPFPQDHNIATGVCQKLQSSRFPVHLAPNLDSLSSSLNVVANSYIETLADDALVTDKHMNDDAVESTTTDDGVSRVPKKTPDGADTLEQDMFTKNFVCNVCKEPFHSIKQLGNHIVYHAVEWPFKCEFCVQLFENAAALLEHRSSLHGVGRIYCCTICAKEFAFLCNLQQHQSDLHPGQSHAHTMVENGKLRAQNYTDPAQVNMERNSLHSIPDTTVDVAPQDSCELLNCSSVKEESDGDEQEDPTEELYTTIKIMASEAGKPKCPDVRLGINQHYPSFRPPPFPYHNRTPAATVASATNFTTHNIPQTFSTAIRCTKCGNSFDNMPELHKHILACASASDKRRYTPKKNPIPLRQIVNQPQNGLVSPIAPAIGGQNALRRMGHPKRLNFNQEVPTKMKMSALNKKKNQLVQKAISQKNKAVTSVKKASIPEEEQEVQACPYCSREFTYAASLAKHVTSSCPQKPVATKKKGTLMPQNKNMKLRSRATDSEIKCNLGPTVKPLGKTRTRSSEFLEGEVTSGSNGKPGNHQIYVKRTASNKDRSDPKSKKGRKSKHSVLTSSLTLASQPVAKMQCGGKNMALKNEAETKPQVQPKKEKRFLKRMRERVGGPMTRSLQMASAAPAEEVKTEDPPFSEPVHGEHKESCIS</sequence>
<evidence type="ECO:0000313" key="11">
    <source>
        <dbReference type="Proteomes" id="UP000593565"/>
    </source>
</evidence>
<feature type="compositionally biased region" description="Basic and acidic residues" evidence="8">
    <location>
        <begin position="138"/>
        <end position="147"/>
    </location>
</feature>
<feature type="compositionally biased region" description="Polar residues" evidence="8">
    <location>
        <begin position="1477"/>
        <end position="1487"/>
    </location>
</feature>
<comment type="subcellular location">
    <subcellularLocation>
        <location evidence="1">Nucleus</location>
    </subcellularLocation>
</comment>
<keyword evidence="2" id="KW-0479">Metal-binding</keyword>
<dbReference type="PANTHER" id="PTHR24406">
    <property type="entry name" value="TRANSCRIPTIONAL REPRESSOR CTCFL-RELATED"/>
    <property type="match status" value="1"/>
</dbReference>
<feature type="domain" description="C2H2-type" evidence="9">
    <location>
        <begin position="312"/>
        <end position="335"/>
    </location>
</feature>
<evidence type="ECO:0000313" key="10">
    <source>
        <dbReference type="EMBL" id="KAF4094058.1"/>
    </source>
</evidence>
<feature type="compositionally biased region" description="Low complexity" evidence="8">
    <location>
        <begin position="739"/>
        <end position="751"/>
    </location>
</feature>
<dbReference type="EMBL" id="JAAGNN010000001">
    <property type="protein sequence ID" value="KAF4094058.1"/>
    <property type="molecule type" value="Genomic_DNA"/>
</dbReference>
<accession>A0A7J6BK81</accession>
<feature type="compositionally biased region" description="Basic and acidic residues" evidence="8">
    <location>
        <begin position="1558"/>
        <end position="1568"/>
    </location>
</feature>
<feature type="compositionally biased region" description="Polar residues" evidence="8">
    <location>
        <begin position="271"/>
        <end position="281"/>
    </location>
</feature>
<feature type="region of interest" description="Disordered" evidence="8">
    <location>
        <begin position="29"/>
        <end position="153"/>
    </location>
</feature>
<evidence type="ECO:0000256" key="3">
    <source>
        <dbReference type="ARBA" id="ARBA00022737"/>
    </source>
</evidence>
<dbReference type="GO" id="GO:0008270">
    <property type="term" value="F:zinc ion binding"/>
    <property type="evidence" value="ECO:0007669"/>
    <property type="project" value="UniProtKB-KW"/>
</dbReference>
<feature type="domain" description="C2H2-type" evidence="9">
    <location>
        <begin position="1045"/>
        <end position="1073"/>
    </location>
</feature>
<dbReference type="Pfam" id="PF00096">
    <property type="entry name" value="zf-C2H2"/>
    <property type="match status" value="1"/>
</dbReference>
<dbReference type="InterPro" id="IPR050888">
    <property type="entry name" value="ZnF_C2H2-type_TF"/>
</dbReference>
<feature type="compositionally biased region" description="Low complexity" evidence="8">
    <location>
        <begin position="492"/>
        <end position="508"/>
    </location>
</feature>
<evidence type="ECO:0000256" key="2">
    <source>
        <dbReference type="ARBA" id="ARBA00022723"/>
    </source>
</evidence>
<evidence type="ECO:0000256" key="7">
    <source>
        <dbReference type="PROSITE-ProRule" id="PRU00042"/>
    </source>
</evidence>
<evidence type="ECO:0000256" key="5">
    <source>
        <dbReference type="ARBA" id="ARBA00022833"/>
    </source>
</evidence>
<feature type="domain" description="C2H2-type" evidence="9">
    <location>
        <begin position="1017"/>
        <end position="1044"/>
    </location>
</feature>
<keyword evidence="3" id="KW-0677">Repeat</keyword>
<dbReference type="SMART" id="SM00355">
    <property type="entry name" value="ZnF_C2H2"/>
    <property type="match status" value="8"/>
</dbReference>
<evidence type="ECO:0000256" key="6">
    <source>
        <dbReference type="ARBA" id="ARBA00023242"/>
    </source>
</evidence>
<keyword evidence="5" id="KW-0862">Zinc</keyword>
<protein>
    <recommendedName>
        <fullName evidence="9">C2H2-type domain-containing protein</fullName>
    </recommendedName>
</protein>
<feature type="domain" description="C2H2-type" evidence="9">
    <location>
        <begin position="178"/>
        <end position="205"/>
    </location>
</feature>
<feature type="region of interest" description="Disordered" evidence="8">
    <location>
        <begin position="473"/>
        <end position="516"/>
    </location>
</feature>
<comment type="caution">
    <text evidence="10">The sequence shown here is derived from an EMBL/GenBank/DDBJ whole genome shotgun (WGS) entry which is preliminary data.</text>
</comment>
<feature type="region of interest" description="Disordered" evidence="8">
    <location>
        <begin position="271"/>
        <end position="296"/>
    </location>
</feature>
<feature type="domain" description="C2H2-type" evidence="9">
    <location>
        <begin position="210"/>
        <end position="237"/>
    </location>
</feature>
<dbReference type="Gene3D" id="3.30.160.60">
    <property type="entry name" value="Classic Zinc Finger"/>
    <property type="match status" value="3"/>
</dbReference>
<feature type="region of interest" description="Disordered" evidence="8">
    <location>
        <begin position="1403"/>
        <end position="1568"/>
    </location>
</feature>
<evidence type="ECO:0000259" key="9">
    <source>
        <dbReference type="PROSITE" id="PS50157"/>
    </source>
</evidence>
<keyword evidence="4 7" id="KW-0863">Zinc-finger</keyword>
<feature type="domain" description="C2H2-type" evidence="9">
    <location>
        <begin position="1074"/>
        <end position="1102"/>
    </location>
</feature>
<feature type="compositionally biased region" description="Low complexity" evidence="8">
    <location>
        <begin position="775"/>
        <end position="786"/>
    </location>
</feature>
<feature type="domain" description="C2H2-type" evidence="9">
    <location>
        <begin position="1359"/>
        <end position="1386"/>
    </location>
</feature>